<dbReference type="Proteomes" id="UP001153069">
    <property type="component" value="Unassembled WGS sequence"/>
</dbReference>
<accession>A0A9N8E6M9</accession>
<evidence type="ECO:0000313" key="2">
    <source>
        <dbReference type="Proteomes" id="UP001153069"/>
    </source>
</evidence>
<comment type="caution">
    <text evidence="1">The sequence shown here is derived from an EMBL/GenBank/DDBJ whole genome shotgun (WGS) entry which is preliminary data.</text>
</comment>
<reference evidence="1" key="1">
    <citation type="submission" date="2020-06" db="EMBL/GenBank/DDBJ databases">
        <authorList>
            <consortium name="Plant Systems Biology data submission"/>
        </authorList>
    </citation>
    <scope>NUCLEOTIDE SEQUENCE</scope>
    <source>
        <strain evidence="1">D6</strain>
    </source>
</reference>
<protein>
    <submittedName>
        <fullName evidence="1">Uncharacterized protein</fullName>
    </submittedName>
</protein>
<proteinExistence type="predicted"/>
<dbReference type="EMBL" id="CAICTM010000676">
    <property type="protein sequence ID" value="CAB9514839.1"/>
    <property type="molecule type" value="Genomic_DNA"/>
</dbReference>
<dbReference type="AlphaFoldDB" id="A0A9N8E6M9"/>
<organism evidence="1 2">
    <name type="scientific">Seminavis robusta</name>
    <dbReference type="NCBI Taxonomy" id="568900"/>
    <lineage>
        <taxon>Eukaryota</taxon>
        <taxon>Sar</taxon>
        <taxon>Stramenopiles</taxon>
        <taxon>Ochrophyta</taxon>
        <taxon>Bacillariophyta</taxon>
        <taxon>Bacillariophyceae</taxon>
        <taxon>Bacillariophycidae</taxon>
        <taxon>Naviculales</taxon>
        <taxon>Naviculaceae</taxon>
        <taxon>Seminavis</taxon>
    </lineage>
</organism>
<gene>
    <name evidence="1" type="ORF">SEMRO_677_G185880.1</name>
</gene>
<name>A0A9N8E6M9_9STRA</name>
<keyword evidence="2" id="KW-1185">Reference proteome</keyword>
<sequence>MDLLQYCADLNKEGAAMLAADNSFAAFEYFRNALQIVVLGIPNGNEILKSCPALGKASSSLLLEPTTFHWLLWSPQTMNQPPHDPHRSTNTFNKAFVFQPNEDGERELDLRIRTYIALIIFNVAATIHQRSAALPREQQCDQALTVALELYDVGFDLLIQEESCCVDDWSTNISLAILNNMAEVHWTLSDFNKASRVLELQKSLLEILFSNKRPHNFSDQEMEVFILNTHLLQAPSGAGAA</sequence>
<evidence type="ECO:0000313" key="1">
    <source>
        <dbReference type="EMBL" id="CAB9514839.1"/>
    </source>
</evidence>